<comment type="caution">
    <text evidence="2">The sequence shown here is derived from an EMBL/GenBank/DDBJ whole genome shotgun (WGS) entry which is preliminary data.</text>
</comment>
<organism evidence="2 3">
    <name type="scientific">Acacia crassicarpa</name>
    <name type="common">northern wattle</name>
    <dbReference type="NCBI Taxonomy" id="499986"/>
    <lineage>
        <taxon>Eukaryota</taxon>
        <taxon>Viridiplantae</taxon>
        <taxon>Streptophyta</taxon>
        <taxon>Embryophyta</taxon>
        <taxon>Tracheophyta</taxon>
        <taxon>Spermatophyta</taxon>
        <taxon>Magnoliopsida</taxon>
        <taxon>eudicotyledons</taxon>
        <taxon>Gunneridae</taxon>
        <taxon>Pentapetalae</taxon>
        <taxon>rosids</taxon>
        <taxon>fabids</taxon>
        <taxon>Fabales</taxon>
        <taxon>Fabaceae</taxon>
        <taxon>Caesalpinioideae</taxon>
        <taxon>mimosoid clade</taxon>
        <taxon>Acacieae</taxon>
        <taxon>Acacia</taxon>
    </lineage>
</organism>
<dbReference type="InterPro" id="IPR015655">
    <property type="entry name" value="PP2C"/>
</dbReference>
<gene>
    <name evidence="2" type="ORF">QN277_007850</name>
</gene>
<accession>A0AAE1JVJ6</accession>
<dbReference type="AlphaFoldDB" id="A0AAE1JVJ6"/>
<dbReference type="Proteomes" id="UP001293593">
    <property type="component" value="Unassembled WGS sequence"/>
</dbReference>
<dbReference type="SMART" id="SM00332">
    <property type="entry name" value="PP2Cc"/>
    <property type="match status" value="1"/>
</dbReference>
<evidence type="ECO:0000313" key="3">
    <source>
        <dbReference type="Proteomes" id="UP001293593"/>
    </source>
</evidence>
<dbReference type="CDD" id="cd00143">
    <property type="entry name" value="PP2Cc"/>
    <property type="match status" value="1"/>
</dbReference>
<dbReference type="SUPFAM" id="SSF81606">
    <property type="entry name" value="PP2C-like"/>
    <property type="match status" value="1"/>
</dbReference>
<keyword evidence="3" id="KW-1185">Reference proteome</keyword>
<dbReference type="PANTHER" id="PTHR47992">
    <property type="entry name" value="PROTEIN PHOSPHATASE"/>
    <property type="match status" value="1"/>
</dbReference>
<dbReference type="Pfam" id="PF00481">
    <property type="entry name" value="PP2C"/>
    <property type="match status" value="2"/>
</dbReference>
<dbReference type="InterPro" id="IPR036457">
    <property type="entry name" value="PPM-type-like_dom_sf"/>
</dbReference>
<evidence type="ECO:0000313" key="2">
    <source>
        <dbReference type="EMBL" id="KAK4258395.1"/>
    </source>
</evidence>
<evidence type="ECO:0000259" key="1">
    <source>
        <dbReference type="PROSITE" id="PS51746"/>
    </source>
</evidence>
<dbReference type="Gene3D" id="3.60.40.10">
    <property type="entry name" value="PPM-type phosphatase domain"/>
    <property type="match status" value="2"/>
</dbReference>
<dbReference type="PROSITE" id="PS51746">
    <property type="entry name" value="PPM_2"/>
    <property type="match status" value="1"/>
</dbReference>
<name>A0AAE1JVJ6_9FABA</name>
<reference evidence="2" key="1">
    <citation type="submission" date="2023-10" db="EMBL/GenBank/DDBJ databases">
        <title>Chromosome-level genome of the transformable northern wattle, Acacia crassicarpa.</title>
        <authorList>
            <person name="Massaro I."/>
            <person name="Sinha N.R."/>
            <person name="Poethig S."/>
            <person name="Leichty A.R."/>
        </authorList>
    </citation>
    <scope>NUCLEOTIDE SEQUENCE</scope>
    <source>
        <strain evidence="2">Acra3RX</strain>
        <tissue evidence="2">Leaf</tissue>
    </source>
</reference>
<protein>
    <recommendedName>
        <fullName evidence="1">PPM-type phosphatase domain-containing protein</fullName>
    </recommendedName>
</protein>
<dbReference type="EMBL" id="JAWXYG010000012">
    <property type="protein sequence ID" value="KAK4258395.1"/>
    <property type="molecule type" value="Genomic_DNA"/>
</dbReference>
<proteinExistence type="predicted"/>
<feature type="domain" description="PPM-type phosphatase" evidence="1">
    <location>
        <begin position="64"/>
        <end position="277"/>
    </location>
</feature>
<dbReference type="InterPro" id="IPR001932">
    <property type="entry name" value="PPM-type_phosphatase-like_dom"/>
</dbReference>
<sequence>MRLRDLRLKLKALRLKRLVWRFNGGKRRRRIKKNPSWMNPAVSHGCHVINRRILGGYCSDDYEECDSVVVQREQTENTELWYFGIFDALIGDGITKYMQSHLFQKQLEESHMSRKCKETLKRAYSSSTAKILRSEDDERTSRRVGSVSALVINGEKLVTAQIGNCKAVVCRDGIAYHTNPTPQQHLDKLPHWSHKLFPGARGRQSRRSELVVKAERIDSDTEFLILATSGIWNVMKCQEAVNLIRHIENPNEAAKCLANEALNRMSKTNISCIIIRFD</sequence>
<dbReference type="GO" id="GO:0004722">
    <property type="term" value="F:protein serine/threonine phosphatase activity"/>
    <property type="evidence" value="ECO:0007669"/>
    <property type="project" value="InterPro"/>
</dbReference>